<dbReference type="Gene3D" id="3.40.50.720">
    <property type="entry name" value="NAD(P)-binding Rossmann-like Domain"/>
    <property type="match status" value="1"/>
</dbReference>
<dbReference type="Pfam" id="PF00106">
    <property type="entry name" value="adh_short"/>
    <property type="match status" value="1"/>
</dbReference>
<reference evidence="5 6" key="1">
    <citation type="submission" date="2023-09" db="EMBL/GenBank/DDBJ databases">
        <authorList>
            <person name="Rey-Velasco X."/>
        </authorList>
    </citation>
    <scope>NUCLEOTIDE SEQUENCE [LARGE SCALE GENOMIC DNA]</scope>
    <source>
        <strain evidence="5 6">P385</strain>
    </source>
</reference>
<dbReference type="Proteomes" id="UP001259982">
    <property type="component" value="Unassembled WGS sequence"/>
</dbReference>
<dbReference type="RefSeq" id="WP_311659089.1">
    <property type="nucleotide sequence ID" value="NZ_JAVRHY010000008.1"/>
</dbReference>
<evidence type="ECO:0000256" key="2">
    <source>
        <dbReference type="ARBA" id="ARBA00022857"/>
    </source>
</evidence>
<dbReference type="CDD" id="cd05233">
    <property type="entry name" value="SDR_c"/>
    <property type="match status" value="1"/>
</dbReference>
<dbReference type="PRINTS" id="PR00080">
    <property type="entry name" value="SDRFAMILY"/>
</dbReference>
<comment type="caution">
    <text evidence="5">The sequence shown here is derived from an EMBL/GenBank/DDBJ whole genome shotgun (WGS) entry which is preliminary data.</text>
</comment>
<dbReference type="InterPro" id="IPR002347">
    <property type="entry name" value="SDR_fam"/>
</dbReference>
<dbReference type="NCBIfam" id="NF004196">
    <property type="entry name" value="PRK05650.1"/>
    <property type="match status" value="1"/>
</dbReference>
<evidence type="ECO:0000256" key="4">
    <source>
        <dbReference type="RuleBase" id="RU000363"/>
    </source>
</evidence>
<evidence type="ECO:0000313" key="5">
    <source>
        <dbReference type="EMBL" id="MDT0618862.1"/>
    </source>
</evidence>
<evidence type="ECO:0000256" key="3">
    <source>
        <dbReference type="ARBA" id="ARBA00023002"/>
    </source>
</evidence>
<comment type="similarity">
    <text evidence="1 4">Belongs to the short-chain dehydrogenases/reductases (SDR) family.</text>
</comment>
<protein>
    <submittedName>
        <fullName evidence="5">SDR family oxidoreductase</fullName>
    </submittedName>
</protein>
<dbReference type="EMBL" id="JAVRHY010000008">
    <property type="protein sequence ID" value="MDT0618862.1"/>
    <property type="molecule type" value="Genomic_DNA"/>
</dbReference>
<dbReference type="PANTHER" id="PTHR43391:SF14">
    <property type="entry name" value="DEHYDROGENASE_REDUCTASE SDR FAMILY PROTEIN 7-LIKE"/>
    <property type="match status" value="1"/>
</dbReference>
<accession>A0ABU3B8Q8</accession>
<keyword evidence="3" id="KW-0560">Oxidoreductase</keyword>
<dbReference type="SUPFAM" id="SSF51735">
    <property type="entry name" value="NAD(P)-binding Rossmann-fold domains"/>
    <property type="match status" value="1"/>
</dbReference>
<sequence length="268" mass="28752">MNQTSPTRIAITGAGSGLGRAIALRYARDGARVAVTDIAPERTDAVAAEVETAGGESLARALDTRNEADYAALVEALTEAWGGVDVWVNNAGVAAAGTVADTPADDWRWLIDINLMGVVNGCRHALPLVRASRGHVVNVASFAAIASSPGMAAYNVVKAGVLSLSETLRGEEHDRDVGVSVVCPAFFQTNLMDNFRTHHPRQQQVLRKLMERSPITADDVAEAVHAAVAGGRFMVIPNATERRQYWFKRLTPEGFFRAVLKATRGFTQ</sequence>
<dbReference type="PANTHER" id="PTHR43391">
    <property type="entry name" value="RETINOL DEHYDROGENASE-RELATED"/>
    <property type="match status" value="1"/>
</dbReference>
<dbReference type="PRINTS" id="PR00081">
    <property type="entry name" value="GDHRDH"/>
</dbReference>
<dbReference type="InterPro" id="IPR036291">
    <property type="entry name" value="NAD(P)-bd_dom_sf"/>
</dbReference>
<name>A0ABU3B8Q8_9GAMM</name>
<keyword evidence="6" id="KW-1185">Reference proteome</keyword>
<proteinExistence type="inferred from homology"/>
<keyword evidence="2" id="KW-0521">NADP</keyword>
<evidence type="ECO:0000313" key="6">
    <source>
        <dbReference type="Proteomes" id="UP001259982"/>
    </source>
</evidence>
<organism evidence="5 6">
    <name type="scientific">Spectribacter acetivorans</name>
    <dbReference type="NCBI Taxonomy" id="3075603"/>
    <lineage>
        <taxon>Bacteria</taxon>
        <taxon>Pseudomonadati</taxon>
        <taxon>Pseudomonadota</taxon>
        <taxon>Gammaproteobacteria</taxon>
        <taxon>Salinisphaerales</taxon>
        <taxon>Salinisphaeraceae</taxon>
        <taxon>Spectribacter</taxon>
    </lineage>
</organism>
<evidence type="ECO:0000256" key="1">
    <source>
        <dbReference type="ARBA" id="ARBA00006484"/>
    </source>
</evidence>
<gene>
    <name evidence="5" type="ORF">RM531_10285</name>
</gene>